<accession>A0ABN4TL84</accession>
<dbReference type="SUPFAM" id="SSF53474">
    <property type="entry name" value="alpha/beta-Hydrolases"/>
    <property type="match status" value="1"/>
</dbReference>
<evidence type="ECO:0000313" key="1">
    <source>
        <dbReference type="EMBL" id="AOZ08084.1"/>
    </source>
</evidence>
<gene>
    <name evidence="1" type="ORF">BKK80_10710</name>
</gene>
<sequence>MLAALPLLACTNFSPDARRASADAMALAHGWRPLRLATREFVLAAYAPSPARPGETLAVYIEGDGLAWLSPSRPSDDPTPLRPLALELALRHDRGTAVYLARPCQYVEAAERRGCEPAFWTDRRFADAVVAATSEAIDALMQRLQARRLVLVGYSGGGAVAALVAARRHDVVRLVTVAGNLAPRQWAQQHELAPLTGSLDPGDAWRALQDIPQYHLVGAEDSNVTPELAAAFAARFPAGKRPPVEVVEGATHTCCWADKWPALLPQAVP</sequence>
<name>A0ABN4TL84_9BURK</name>
<reference evidence="1 2" key="1">
    <citation type="submission" date="2016-10" db="EMBL/GenBank/DDBJ databases">
        <title>Complete genome sequences of three Cupriavidus strains isolated from various Malaysian environments.</title>
        <authorList>
            <person name="Abdullah A.A.-A."/>
            <person name="Shafie N.A.H."/>
            <person name="Lau N.S."/>
        </authorList>
    </citation>
    <scope>NUCLEOTIDE SEQUENCE [LARGE SCALE GENOMIC DNA]</scope>
    <source>
        <strain evidence="1 2">USMAA1020</strain>
    </source>
</reference>
<evidence type="ECO:0000313" key="2">
    <source>
        <dbReference type="Proteomes" id="UP000177515"/>
    </source>
</evidence>
<protein>
    <submittedName>
        <fullName evidence="1">Alpha/beta hydrolase</fullName>
    </submittedName>
</protein>
<dbReference type="InterPro" id="IPR029058">
    <property type="entry name" value="AB_hydrolase_fold"/>
</dbReference>
<keyword evidence="2" id="KW-1185">Reference proteome</keyword>
<organism evidence="1 2">
    <name type="scientific">Cupriavidus malaysiensis</name>
    <dbReference type="NCBI Taxonomy" id="367825"/>
    <lineage>
        <taxon>Bacteria</taxon>
        <taxon>Pseudomonadati</taxon>
        <taxon>Pseudomonadota</taxon>
        <taxon>Betaproteobacteria</taxon>
        <taxon>Burkholderiales</taxon>
        <taxon>Burkholderiaceae</taxon>
        <taxon>Cupriavidus</taxon>
    </lineage>
</organism>
<dbReference type="Gene3D" id="3.40.50.1820">
    <property type="entry name" value="alpha/beta hydrolase"/>
    <property type="match status" value="1"/>
</dbReference>
<dbReference type="EMBL" id="CP017754">
    <property type="protein sequence ID" value="AOZ08084.1"/>
    <property type="molecule type" value="Genomic_DNA"/>
</dbReference>
<proteinExistence type="predicted"/>
<keyword evidence="1" id="KW-0378">Hydrolase</keyword>
<dbReference type="GO" id="GO:0016787">
    <property type="term" value="F:hydrolase activity"/>
    <property type="evidence" value="ECO:0007669"/>
    <property type="project" value="UniProtKB-KW"/>
</dbReference>
<dbReference type="Proteomes" id="UP000177515">
    <property type="component" value="Chromosome 1"/>
</dbReference>